<dbReference type="EMBL" id="JACIJO010000003">
    <property type="protein sequence ID" value="MBB6327997.1"/>
    <property type="molecule type" value="Genomic_DNA"/>
</dbReference>
<name>A0A841MR38_9BACT</name>
<protein>
    <submittedName>
        <fullName evidence="3">PKD repeat protein</fullName>
    </submittedName>
</protein>
<dbReference type="AlphaFoldDB" id="A0A841MR38"/>
<dbReference type="SUPFAM" id="SSF49299">
    <property type="entry name" value="PKD domain"/>
    <property type="match status" value="1"/>
</dbReference>
<dbReference type="PROSITE" id="PS50093">
    <property type="entry name" value="PKD"/>
    <property type="match status" value="1"/>
</dbReference>
<organism evidence="3 4">
    <name type="scientific">Algoriphagus iocasae</name>
    <dbReference type="NCBI Taxonomy" id="1836499"/>
    <lineage>
        <taxon>Bacteria</taxon>
        <taxon>Pseudomonadati</taxon>
        <taxon>Bacteroidota</taxon>
        <taxon>Cytophagia</taxon>
        <taxon>Cytophagales</taxon>
        <taxon>Cyclobacteriaceae</taxon>
        <taxon>Algoriphagus</taxon>
    </lineage>
</organism>
<evidence type="ECO:0000259" key="2">
    <source>
        <dbReference type="PROSITE" id="PS50093"/>
    </source>
</evidence>
<dbReference type="InterPro" id="IPR025667">
    <property type="entry name" value="SprB_repeat"/>
</dbReference>
<comment type="caution">
    <text evidence="3">The sequence shown here is derived from an EMBL/GenBank/DDBJ whole genome shotgun (WGS) entry which is preliminary data.</text>
</comment>
<keyword evidence="1" id="KW-0732">Signal</keyword>
<dbReference type="Pfam" id="PF13573">
    <property type="entry name" value="SprB"/>
    <property type="match status" value="1"/>
</dbReference>
<dbReference type="Pfam" id="PF18911">
    <property type="entry name" value="PKD_4"/>
    <property type="match status" value="1"/>
</dbReference>
<evidence type="ECO:0000313" key="3">
    <source>
        <dbReference type="EMBL" id="MBB6327997.1"/>
    </source>
</evidence>
<evidence type="ECO:0000256" key="1">
    <source>
        <dbReference type="SAM" id="SignalP"/>
    </source>
</evidence>
<dbReference type="InterPro" id="IPR035234">
    <property type="entry name" value="IgGFc-bd_N"/>
</dbReference>
<sequence>MRKILHGFLFLFCCLCFFQQAQAQLSTVGKEFWLGFMDNNRILPDAPDQAVIVISANEDAVGVIEYRGRTVPFSLSQGQQFTHIIPSTDLDMLHRNTGQIENKGIYISSNGKIAVYAFNERFRSADGTVVLPLGALGRDYYVTSHYEFLTTPVSFDANNNDESQLLVVATEDDTEVEITTSVNSYGGQIAQIPFTITLNRGQSYQLKAKADLTGTRVRVLDENSDNCKKIAVFGGNKWTTVGDCGGAPDNLFQQTYPTSSWGTSFVHVALAGRTSGELVKVLASEDNTQVTVAGQNRGTINAGEYLTLEFGVDQSAKIETSKPSSVTVFSKSQECNNPGDANFQNGDPFMISYSPSEQLLKEIRFNALNLPSIVNHYLNLVVKKGTENLTILDGQNLGNRFSPVPGDPNFSFARIIIPEGVHQLTNSEGFIGYVYGFGFLESYGFAVGAALDNLNFETEASYDFEVEGDQVACLNQEGTWLINSENPNYTYFEWDFGDGSDVKIGKEVQQIYEKPGIYEVLVKASISPNSCEEQEEITFEVEVVELEGDFEILGLTSVCPDVEELIYKLNDTAGIAKIDFSVIGGEIVENYGDSVLVNWGPTNPSAQIIAVPFTSNGCPADSIKLDVTINLQLVAEIPTGSEQVCFDPEITHLYSVPEVIPGRKYDWNISGGTIIGNPEEGTVEVSWDQPGVEGEINYTVSSIIDQSCSGDSPPLKVKVSELFEIKMKRLESGTCFGGSSGEIELEIIGGVEPFEIKWEHDPTLKSLNATGLKAGLYTVEVLDQNGCVARMEEIEIEEPAKLEVVSISTEGTSCYGKEDGTLNLILTGGVAPYSFDFEGNQTFSGVLDYKDMAQGVYDWEIVDSNGCVLPISFEITSPPAVEVEVRLEKPACPGGSNGELFAFPEGGAEPYIYSWEDPLGVGNQLIGVPKGNYNISVTDSQGCISLGVGIVKEVAPEVRMPTGFVTGNEEELFMGVSNCEIQFELWIFNRWGQLIYSGPSGWDGSVSGELAPTGSYTYLIQYSFPLDGEMTTLEKRGAFALIR</sequence>
<accession>A0A841MR38</accession>
<proteinExistence type="predicted"/>
<gene>
    <name evidence="3" type="ORF">FHS59_003640</name>
</gene>
<evidence type="ECO:0000313" key="4">
    <source>
        <dbReference type="Proteomes" id="UP000588604"/>
    </source>
</evidence>
<dbReference type="PANTHER" id="PTHR46534:SF1">
    <property type="entry name" value="IGGFC-BINDING PROTEIN N-TERMINAL DOMAIN-CONTAINING PROTEIN"/>
    <property type="match status" value="1"/>
</dbReference>
<feature type="domain" description="PKD" evidence="2">
    <location>
        <begin position="483"/>
        <end position="525"/>
    </location>
</feature>
<dbReference type="Pfam" id="PF17517">
    <property type="entry name" value="IgGFc_binding"/>
    <property type="match status" value="1"/>
</dbReference>
<dbReference type="InterPro" id="IPR013783">
    <property type="entry name" value="Ig-like_fold"/>
</dbReference>
<feature type="chain" id="PRO_5032846645" evidence="1">
    <location>
        <begin position="24"/>
        <end position="1043"/>
    </location>
</feature>
<dbReference type="InterPro" id="IPR000601">
    <property type="entry name" value="PKD_dom"/>
</dbReference>
<dbReference type="InterPro" id="IPR035986">
    <property type="entry name" value="PKD_dom_sf"/>
</dbReference>
<dbReference type="Proteomes" id="UP000588604">
    <property type="component" value="Unassembled WGS sequence"/>
</dbReference>
<feature type="signal peptide" evidence="1">
    <location>
        <begin position="1"/>
        <end position="23"/>
    </location>
</feature>
<dbReference type="Gene3D" id="2.60.40.10">
    <property type="entry name" value="Immunoglobulins"/>
    <property type="match status" value="1"/>
</dbReference>
<keyword evidence="4" id="KW-1185">Reference proteome</keyword>
<dbReference type="PANTHER" id="PTHR46534">
    <property type="entry name" value="IGGFC_BINDING DOMAIN-CONTAINING PROTEIN"/>
    <property type="match status" value="1"/>
</dbReference>
<dbReference type="RefSeq" id="WP_184496730.1">
    <property type="nucleotide sequence ID" value="NZ_JACIJO010000003.1"/>
</dbReference>
<reference evidence="3 4" key="1">
    <citation type="submission" date="2020-08" db="EMBL/GenBank/DDBJ databases">
        <title>Genomic Encyclopedia of Type Strains, Phase IV (KMG-IV): sequencing the most valuable type-strain genomes for metagenomic binning, comparative biology and taxonomic classification.</title>
        <authorList>
            <person name="Goeker M."/>
        </authorList>
    </citation>
    <scope>NUCLEOTIDE SEQUENCE [LARGE SCALE GENOMIC DNA]</scope>
    <source>
        <strain evidence="3 4">DSM 102044</strain>
    </source>
</reference>